<dbReference type="EMBL" id="OY288114">
    <property type="protein sequence ID" value="CAJ0869208.1"/>
    <property type="molecule type" value="Genomic_DNA"/>
</dbReference>
<organism evidence="3">
    <name type="scientific">freshwater sediment metagenome</name>
    <dbReference type="NCBI Taxonomy" id="556182"/>
    <lineage>
        <taxon>unclassified sequences</taxon>
        <taxon>metagenomes</taxon>
        <taxon>ecological metagenomes</taxon>
    </lineage>
</organism>
<feature type="domain" description="FecR protein" evidence="2">
    <location>
        <begin position="59"/>
        <end position="142"/>
    </location>
</feature>
<dbReference type="Pfam" id="PF04773">
    <property type="entry name" value="FecR"/>
    <property type="match status" value="1"/>
</dbReference>
<dbReference type="AlphaFoldDB" id="A0AA48M1A7"/>
<sequence>MNRLLASALSCALAFPSVPTMAAERVGNVGAVNAAAFGSPPGAARRALAVGLGVEKGERIDTSGEGNAQITFNDSSTLTVGRNSSVTIDDFTYRGGGGSQGVQLAKGVMRFVGGGVSHQSGASLRTPMASIGVRGGSVLISIGGDCGTLVVHQVGNVDVSGPNGDSVTLNHAGFGVCVNEKGVSESFRVSGQTIAAITAEMASRGKQTGGTTRSMTNTTATAGLGIAPPSDVGTSSGFDLLGLQWDGNALVQSQTGVDNQGTVYSPPSVSPPPTNDPDISRCFPGSPDTRC</sequence>
<protein>
    <recommendedName>
        <fullName evidence="2">FecR protein domain-containing protein</fullName>
    </recommendedName>
</protein>
<evidence type="ECO:0000256" key="1">
    <source>
        <dbReference type="SAM" id="MobiDB-lite"/>
    </source>
</evidence>
<proteinExistence type="predicted"/>
<gene>
    <name evidence="3" type="ORF">AMST5_02116</name>
</gene>
<name>A0AA48M1A7_9ZZZZ</name>
<feature type="region of interest" description="Disordered" evidence="1">
    <location>
        <begin position="257"/>
        <end position="291"/>
    </location>
</feature>
<dbReference type="InterPro" id="IPR006860">
    <property type="entry name" value="FecR"/>
</dbReference>
<reference evidence="3" key="1">
    <citation type="submission" date="2023-07" db="EMBL/GenBank/DDBJ databases">
        <authorList>
            <person name="Pelsma A.J. K."/>
        </authorList>
    </citation>
    <scope>NUCLEOTIDE SEQUENCE</scope>
</reference>
<accession>A0AA48M1A7</accession>
<evidence type="ECO:0000259" key="2">
    <source>
        <dbReference type="Pfam" id="PF04773"/>
    </source>
</evidence>
<evidence type="ECO:0000313" key="3">
    <source>
        <dbReference type="EMBL" id="CAJ0869208.1"/>
    </source>
</evidence>